<dbReference type="GO" id="GO:0005524">
    <property type="term" value="F:ATP binding"/>
    <property type="evidence" value="ECO:0007669"/>
    <property type="project" value="UniProtKB-KW"/>
</dbReference>
<dbReference type="InterPro" id="IPR036759">
    <property type="entry name" value="TPK_catalytic_sf"/>
</dbReference>
<dbReference type="GO" id="GO:0004788">
    <property type="term" value="F:thiamine diphosphokinase activity"/>
    <property type="evidence" value="ECO:0007669"/>
    <property type="project" value="UniProtKB-UniRule"/>
</dbReference>
<sequence>MKVCIALNGIVNDYNKTKEIIEKENYDYIIGADGGCNHLNAMGIVPNYIIGDLDSINKSLIEYYESKNVTFKKFPTHKDQTDSEICVHLAKTLNATKIDFIGALGGRIDHALANIGFMYHVFEMGIEPRILTSEEEIFIIHNDTKIIKGKKGDTISILALKKDVLGVTLKKLEYPLNNARVSYLSPLGISNVMLEDECEITVEDGYLLVIRNLNI</sequence>
<dbReference type="SUPFAM" id="SSF63999">
    <property type="entry name" value="Thiamin pyrophosphokinase, catalytic domain"/>
    <property type="match status" value="1"/>
</dbReference>
<dbReference type="Gene3D" id="3.40.50.10240">
    <property type="entry name" value="Thiamin pyrophosphokinase, catalytic domain"/>
    <property type="match status" value="1"/>
</dbReference>
<proteinExistence type="predicted"/>
<dbReference type="PANTHER" id="PTHR41299:SF1">
    <property type="entry name" value="THIAMINE PYROPHOSPHOKINASE"/>
    <property type="match status" value="1"/>
</dbReference>
<keyword evidence="1 7" id="KW-0808">Transferase</keyword>
<dbReference type="GO" id="GO:0030975">
    <property type="term" value="F:thiamine binding"/>
    <property type="evidence" value="ECO:0007669"/>
    <property type="project" value="InterPro"/>
</dbReference>
<keyword evidence="2" id="KW-0547">Nucleotide-binding</keyword>
<protein>
    <recommendedName>
        <fullName evidence="5">Thiamine diphosphokinase</fullName>
        <ecNumber evidence="5">2.7.6.2</ecNumber>
    </recommendedName>
</protein>
<evidence type="ECO:0000313" key="7">
    <source>
        <dbReference type="EMBL" id="VYT79279.1"/>
    </source>
</evidence>
<reference evidence="7" key="1">
    <citation type="submission" date="2019-11" db="EMBL/GenBank/DDBJ databases">
        <authorList>
            <person name="Feng L."/>
        </authorList>
    </citation>
    <scope>NUCLEOTIDE SEQUENCE</scope>
    <source>
        <strain evidence="7">IbartlettiiLFYP30</strain>
    </source>
</reference>
<dbReference type="InterPro" id="IPR006282">
    <property type="entry name" value="Thi_PPkinase"/>
</dbReference>
<keyword evidence="4" id="KW-0067">ATP-binding</keyword>
<dbReference type="SMART" id="SM00983">
    <property type="entry name" value="TPK_B1_binding"/>
    <property type="match status" value="1"/>
</dbReference>
<feature type="domain" description="Thiamin pyrophosphokinase thiamin-binding" evidence="6">
    <location>
        <begin position="149"/>
        <end position="208"/>
    </location>
</feature>
<dbReference type="GO" id="GO:0009229">
    <property type="term" value="P:thiamine diphosphate biosynthetic process"/>
    <property type="evidence" value="ECO:0007669"/>
    <property type="project" value="InterPro"/>
</dbReference>
<evidence type="ECO:0000256" key="5">
    <source>
        <dbReference type="NCBIfam" id="TIGR01378"/>
    </source>
</evidence>
<dbReference type="GO" id="GO:0006772">
    <property type="term" value="P:thiamine metabolic process"/>
    <property type="evidence" value="ECO:0007669"/>
    <property type="project" value="UniProtKB-UniRule"/>
</dbReference>
<keyword evidence="3 7" id="KW-0418">Kinase</keyword>
<organism evidence="7">
    <name type="scientific">Intestinibacter bartlettii</name>
    <dbReference type="NCBI Taxonomy" id="261299"/>
    <lineage>
        <taxon>Bacteria</taxon>
        <taxon>Bacillati</taxon>
        <taxon>Bacillota</taxon>
        <taxon>Clostridia</taxon>
        <taxon>Peptostreptococcales</taxon>
        <taxon>Peptostreptococcaceae</taxon>
        <taxon>Intestinibacter</taxon>
    </lineage>
</organism>
<dbReference type="EMBL" id="CACRUE010000012">
    <property type="protein sequence ID" value="VYT79279.1"/>
    <property type="molecule type" value="Genomic_DNA"/>
</dbReference>
<gene>
    <name evidence="7" type="primary">thiN</name>
    <name evidence="7" type="ORF">IBLFYP30_00098</name>
</gene>
<dbReference type="GO" id="GO:0016301">
    <property type="term" value="F:kinase activity"/>
    <property type="evidence" value="ECO:0007669"/>
    <property type="project" value="UniProtKB-KW"/>
</dbReference>
<name>A0A6N2ZIB9_9FIRM</name>
<dbReference type="Pfam" id="PF04263">
    <property type="entry name" value="TPK_catalytic"/>
    <property type="match status" value="1"/>
</dbReference>
<evidence type="ECO:0000256" key="2">
    <source>
        <dbReference type="ARBA" id="ARBA00022741"/>
    </source>
</evidence>
<dbReference type="InterPro" id="IPR007371">
    <property type="entry name" value="TPK_catalytic"/>
</dbReference>
<dbReference type="InterPro" id="IPR007373">
    <property type="entry name" value="Thiamin_PyroPKinase_B1-bd"/>
</dbReference>
<dbReference type="Pfam" id="PF04265">
    <property type="entry name" value="TPK_B1_binding"/>
    <property type="match status" value="1"/>
</dbReference>
<dbReference type="SUPFAM" id="SSF63862">
    <property type="entry name" value="Thiamin pyrophosphokinase, substrate-binding domain"/>
    <property type="match status" value="1"/>
</dbReference>
<dbReference type="NCBIfam" id="TIGR01378">
    <property type="entry name" value="thi_PPkinase"/>
    <property type="match status" value="1"/>
</dbReference>
<dbReference type="PANTHER" id="PTHR41299">
    <property type="entry name" value="THIAMINE PYROPHOSPHOKINASE"/>
    <property type="match status" value="1"/>
</dbReference>
<dbReference type="InterPro" id="IPR053149">
    <property type="entry name" value="TPK"/>
</dbReference>
<dbReference type="InterPro" id="IPR036371">
    <property type="entry name" value="TPK_B1-bd_sf"/>
</dbReference>
<dbReference type="RefSeq" id="WP_024037345.1">
    <property type="nucleotide sequence ID" value="NZ_CACRUE010000012.1"/>
</dbReference>
<dbReference type="CDD" id="cd07995">
    <property type="entry name" value="TPK"/>
    <property type="match status" value="1"/>
</dbReference>
<dbReference type="EC" id="2.7.6.2" evidence="5"/>
<evidence type="ECO:0000256" key="4">
    <source>
        <dbReference type="ARBA" id="ARBA00022840"/>
    </source>
</evidence>
<dbReference type="AlphaFoldDB" id="A0A6N2ZIB9"/>
<accession>A0A6N2ZIB9</accession>
<evidence type="ECO:0000259" key="6">
    <source>
        <dbReference type="SMART" id="SM00983"/>
    </source>
</evidence>
<evidence type="ECO:0000256" key="1">
    <source>
        <dbReference type="ARBA" id="ARBA00022679"/>
    </source>
</evidence>
<evidence type="ECO:0000256" key="3">
    <source>
        <dbReference type="ARBA" id="ARBA00022777"/>
    </source>
</evidence>